<keyword evidence="3" id="KW-1185">Reference proteome</keyword>
<feature type="transmembrane region" description="Helical" evidence="1">
    <location>
        <begin position="22"/>
        <end position="45"/>
    </location>
</feature>
<evidence type="ECO:0000313" key="3">
    <source>
        <dbReference type="Proteomes" id="UP001209701"/>
    </source>
</evidence>
<evidence type="ECO:0000313" key="2">
    <source>
        <dbReference type="EMBL" id="MCV2367048.1"/>
    </source>
</evidence>
<comment type="caution">
    <text evidence="2">The sequence shown here is derived from an EMBL/GenBank/DDBJ whole genome shotgun (WGS) entry which is preliminary data.</text>
</comment>
<keyword evidence="1" id="KW-0472">Membrane</keyword>
<protein>
    <submittedName>
        <fullName evidence="2">Uncharacterized protein</fullName>
    </submittedName>
</protein>
<keyword evidence="1" id="KW-1133">Transmembrane helix</keyword>
<accession>A0ABT2Y9S5</accession>
<sequence>MKNTDAEQEAVPMMQQLLDNPFLLLFLGVLVPMLVYTLWGVIDILTVPLAK</sequence>
<dbReference type="EMBL" id="JAJIRN010000001">
    <property type="protein sequence ID" value="MCV2367048.1"/>
    <property type="molecule type" value="Genomic_DNA"/>
</dbReference>
<evidence type="ECO:0000256" key="1">
    <source>
        <dbReference type="SAM" id="Phobius"/>
    </source>
</evidence>
<gene>
    <name evidence="2" type="ORF">LNV07_02925</name>
</gene>
<name>A0ABT2Y9S5_9BURK</name>
<keyword evidence="1" id="KW-0812">Transmembrane</keyword>
<organism evidence="2 3">
    <name type="scientific">Roseateles oligotrophus</name>
    <dbReference type="NCBI Taxonomy" id="1769250"/>
    <lineage>
        <taxon>Bacteria</taxon>
        <taxon>Pseudomonadati</taxon>
        <taxon>Pseudomonadota</taxon>
        <taxon>Betaproteobacteria</taxon>
        <taxon>Burkholderiales</taxon>
        <taxon>Sphaerotilaceae</taxon>
        <taxon>Roseateles</taxon>
    </lineage>
</organism>
<proteinExistence type="predicted"/>
<dbReference type="RefSeq" id="WP_263569654.1">
    <property type="nucleotide sequence ID" value="NZ_JAJIRN010000001.1"/>
</dbReference>
<reference evidence="2 3" key="1">
    <citation type="submission" date="2021-11" db="EMBL/GenBank/DDBJ databases">
        <authorList>
            <person name="Liang Q."/>
            <person name="Mou H."/>
            <person name="Liu Z."/>
        </authorList>
    </citation>
    <scope>NUCLEOTIDE SEQUENCE [LARGE SCALE GENOMIC DNA]</scope>
    <source>
        <strain evidence="2 3">CHU3</strain>
    </source>
</reference>
<dbReference type="Proteomes" id="UP001209701">
    <property type="component" value="Unassembled WGS sequence"/>
</dbReference>